<dbReference type="AlphaFoldDB" id="A0A319CS02"/>
<accession>A0A319CS02</accession>
<evidence type="ECO:0000313" key="1">
    <source>
        <dbReference type="EMBL" id="PYH88076.1"/>
    </source>
</evidence>
<reference evidence="1 2" key="1">
    <citation type="submission" date="2018-02" db="EMBL/GenBank/DDBJ databases">
        <title>The genomes of Aspergillus section Nigri reveals drivers in fungal speciation.</title>
        <authorList>
            <consortium name="DOE Joint Genome Institute"/>
            <person name="Vesth T.C."/>
            <person name="Nybo J."/>
            <person name="Theobald S."/>
            <person name="Brandl J."/>
            <person name="Frisvad J.C."/>
            <person name="Nielsen K.F."/>
            <person name="Lyhne E.K."/>
            <person name="Kogle M.E."/>
            <person name="Kuo A."/>
            <person name="Riley R."/>
            <person name="Clum A."/>
            <person name="Nolan M."/>
            <person name="Lipzen A."/>
            <person name="Salamov A."/>
            <person name="Henrissat B."/>
            <person name="Wiebenga A."/>
            <person name="De vries R.P."/>
            <person name="Grigoriev I.V."/>
            <person name="Mortensen U.H."/>
            <person name="Andersen M.R."/>
            <person name="Baker S.E."/>
        </authorList>
    </citation>
    <scope>NUCLEOTIDE SEQUENCE [LARGE SCALE GENOMIC DNA]</scope>
    <source>
        <strain evidence="1 2">CBS 707.79</strain>
    </source>
</reference>
<protein>
    <recommendedName>
        <fullName evidence="3">F-box domain-containing protein</fullName>
    </recommendedName>
</protein>
<evidence type="ECO:0000313" key="2">
    <source>
        <dbReference type="Proteomes" id="UP000247810"/>
    </source>
</evidence>
<proteinExistence type="predicted"/>
<dbReference type="EMBL" id="KZ826130">
    <property type="protein sequence ID" value="PYH88076.1"/>
    <property type="molecule type" value="Genomic_DNA"/>
</dbReference>
<dbReference type="VEuPathDB" id="FungiDB:BO71DRAFT_489045"/>
<keyword evidence="2" id="KW-1185">Reference proteome</keyword>
<dbReference type="OrthoDB" id="4509573at2759"/>
<evidence type="ECO:0008006" key="3">
    <source>
        <dbReference type="Google" id="ProtNLM"/>
    </source>
</evidence>
<sequence length="378" mass="42788">MSLQKQQAGIASLPLEILDEIVEYIICRCSKVIRRRILLNLRRVNRKCQASASRLVFSDLTVRVVDCPPLAGKNRPFLDLEIFCQTSIACYVQNLNILYRNPWRNFAGQREQLETLFPIFIKQLPRLRRIHFQPIEVTPGQRNMTRELVKVMTDALRDLPGCFEEFSLEHSHTQHHERPSTPPPPDENLPTVLRRVKHVQLKHNSTSPCEREISHIFDQLQDGECLLSVELSGLADIETEGNCSGFVHPDAPLSDITLESVTTSAERLLALKECRKTLQHVILFGVKLTSGRWADVFRELQKCPNLRWLEVHGCGYAMMGKSPHLIDGARKAGVLSSSDTDVWALAGCQVHAQNNRAVLGDKCSKFRPVDPFGRSVSS</sequence>
<name>A0A319CS02_9EURO</name>
<dbReference type="Proteomes" id="UP000247810">
    <property type="component" value="Unassembled WGS sequence"/>
</dbReference>
<dbReference type="SUPFAM" id="SSF52047">
    <property type="entry name" value="RNI-like"/>
    <property type="match status" value="1"/>
</dbReference>
<gene>
    <name evidence="1" type="ORF">BO71DRAFT_489045</name>
</gene>
<organism evidence="1 2">
    <name type="scientific">Aspergillus ellipticus CBS 707.79</name>
    <dbReference type="NCBI Taxonomy" id="1448320"/>
    <lineage>
        <taxon>Eukaryota</taxon>
        <taxon>Fungi</taxon>
        <taxon>Dikarya</taxon>
        <taxon>Ascomycota</taxon>
        <taxon>Pezizomycotina</taxon>
        <taxon>Eurotiomycetes</taxon>
        <taxon>Eurotiomycetidae</taxon>
        <taxon>Eurotiales</taxon>
        <taxon>Aspergillaceae</taxon>
        <taxon>Aspergillus</taxon>
        <taxon>Aspergillus subgen. Circumdati</taxon>
    </lineage>
</organism>